<organism evidence="1 2">
    <name type="scientific">Shewanella khirikhana</name>
    <dbReference type="NCBI Taxonomy" id="1965282"/>
    <lineage>
        <taxon>Bacteria</taxon>
        <taxon>Pseudomonadati</taxon>
        <taxon>Pseudomonadota</taxon>
        <taxon>Gammaproteobacteria</taxon>
        <taxon>Alteromonadales</taxon>
        <taxon>Shewanellaceae</taxon>
        <taxon>Shewanella</taxon>
    </lineage>
</organism>
<evidence type="ECO:0000313" key="1">
    <source>
        <dbReference type="EMBL" id="AZQ10949.1"/>
    </source>
</evidence>
<protein>
    <recommendedName>
        <fullName evidence="3">VOC family protein</fullName>
    </recommendedName>
</protein>
<dbReference type="InterPro" id="IPR010393">
    <property type="entry name" value="DUF991_YecM-like"/>
</dbReference>
<dbReference type="NCBIfam" id="NF008683">
    <property type="entry name" value="PRK11700.1-6"/>
    <property type="match status" value="1"/>
</dbReference>
<dbReference type="PANTHER" id="PTHR37519:SF1">
    <property type="entry name" value="DIHYDROXYBIPHENYL DIOXYGENASE DOMAIN-CONTAINING PROTEIN"/>
    <property type="match status" value="1"/>
</dbReference>
<dbReference type="Proteomes" id="UP000278437">
    <property type="component" value="Chromosome"/>
</dbReference>
<keyword evidence="2" id="KW-1185">Reference proteome</keyword>
<evidence type="ECO:0000313" key="2">
    <source>
        <dbReference type="Proteomes" id="UP000278437"/>
    </source>
</evidence>
<evidence type="ECO:0008006" key="3">
    <source>
        <dbReference type="Google" id="ProtNLM"/>
    </source>
</evidence>
<proteinExistence type="predicted"/>
<accession>A0ABM7DAS5</accession>
<dbReference type="SUPFAM" id="SSF54593">
    <property type="entry name" value="Glyoxalase/Bleomycin resistance protein/Dihydroxybiphenyl dioxygenase"/>
    <property type="match status" value="1"/>
</dbReference>
<name>A0ABM7DAS5_9GAMM</name>
<dbReference type="PANTHER" id="PTHR37519">
    <property type="match status" value="1"/>
</dbReference>
<dbReference type="Gene3D" id="3.10.180.10">
    <property type="entry name" value="2,3-Dihydroxybiphenyl 1,2-Dioxygenase, domain 1"/>
    <property type="match status" value="1"/>
</dbReference>
<sequence>MHASELYANWAEFEANILKLMKKLGLDGLKLECDHASLRVNSVEGAEQLKADFAKLGDIISDNIINGRPILIIRLHQPLILGSMSVPCIELPFPSDKRYPQEGWEHIELVLPGADQGEAPGKGSEAQSCEELAAQLIARVPSLAAVLDGNTDVKVKMSSPKGEAERLANPTIAFGYQGLTVKVHPHSIEAIVASEQART</sequence>
<dbReference type="RefSeq" id="WP_126167267.1">
    <property type="nucleotide sequence ID" value="NZ_CP020373.1"/>
</dbReference>
<dbReference type="EMBL" id="CP020373">
    <property type="protein sequence ID" value="AZQ10949.1"/>
    <property type="molecule type" value="Genomic_DNA"/>
</dbReference>
<dbReference type="Pfam" id="PF06185">
    <property type="entry name" value="YecM"/>
    <property type="match status" value="1"/>
</dbReference>
<gene>
    <name evidence="1" type="ORF">STH12_01849</name>
</gene>
<dbReference type="InterPro" id="IPR029068">
    <property type="entry name" value="Glyas_Bleomycin-R_OHBP_Dase"/>
</dbReference>
<reference evidence="2" key="1">
    <citation type="submission" date="2017-03" db="EMBL/GenBank/DDBJ databases">
        <title>Full genome sequence of a non-lethal Shewanella isolate that potentiates virulence of Vibio parahaemolyticus causing acute hepatopancreatic necrosis disease (AHPND) in shrimp.</title>
        <authorList>
            <person name="Prachumwat A."/>
            <person name="Sritunyalucksana K."/>
        </authorList>
    </citation>
    <scope>NUCLEOTIDE SEQUENCE [LARGE SCALE GENOMIC DNA]</scope>
    <source>
        <strain evidence="2">TH2012</strain>
    </source>
</reference>